<accession>A0ABU8VGQ2</accession>
<reference evidence="2 3" key="1">
    <citation type="submission" date="2024-03" db="EMBL/GenBank/DDBJ databases">
        <title>Novel species of the genus Variovorax.</title>
        <authorList>
            <person name="Liu Q."/>
            <person name="Xin Y.-H."/>
        </authorList>
    </citation>
    <scope>NUCLEOTIDE SEQUENCE [LARGE SCALE GENOMIC DNA]</scope>
    <source>
        <strain evidence="2 3">KACC 18899</strain>
    </source>
</reference>
<evidence type="ECO:0000259" key="1">
    <source>
        <dbReference type="Pfam" id="PF04909"/>
    </source>
</evidence>
<dbReference type="InterPro" id="IPR032466">
    <property type="entry name" value="Metal_Hydrolase"/>
</dbReference>
<proteinExistence type="predicted"/>
<protein>
    <submittedName>
        <fullName evidence="2">Amidohydrolase family protein</fullName>
    </submittedName>
</protein>
<dbReference type="PANTHER" id="PTHR35563">
    <property type="entry name" value="BARREL METAL-DEPENDENT HYDROLASE, PUTATIVE (AFU_ORTHOLOGUE AFUA_1G16240)-RELATED"/>
    <property type="match status" value="1"/>
</dbReference>
<gene>
    <name evidence="2" type="ORF">WKW77_17290</name>
</gene>
<organism evidence="2 3">
    <name type="scientific">Variovorax ureilyticus</name>
    <dbReference type="NCBI Taxonomy" id="1836198"/>
    <lineage>
        <taxon>Bacteria</taxon>
        <taxon>Pseudomonadati</taxon>
        <taxon>Pseudomonadota</taxon>
        <taxon>Betaproteobacteria</taxon>
        <taxon>Burkholderiales</taxon>
        <taxon>Comamonadaceae</taxon>
        <taxon>Variovorax</taxon>
    </lineage>
</organism>
<name>A0ABU8VGQ2_9BURK</name>
<evidence type="ECO:0000313" key="2">
    <source>
        <dbReference type="EMBL" id="MEJ8812843.1"/>
    </source>
</evidence>
<dbReference type="RefSeq" id="WP_340358093.1">
    <property type="nucleotide sequence ID" value="NZ_JBBKZU010000007.1"/>
</dbReference>
<dbReference type="PANTHER" id="PTHR35563:SF2">
    <property type="entry name" value="BARREL METAL-DEPENDENT HYDROLASE, PUTATIVE (AFU_ORTHOLOGUE AFUA_1G16240)-RELATED"/>
    <property type="match status" value="1"/>
</dbReference>
<dbReference type="Proteomes" id="UP001365846">
    <property type="component" value="Unassembled WGS sequence"/>
</dbReference>
<dbReference type="InterPro" id="IPR006680">
    <property type="entry name" value="Amidohydro-rel"/>
</dbReference>
<dbReference type="InterPro" id="IPR052358">
    <property type="entry name" value="Aro_Compnd_Degr_Hydrolases"/>
</dbReference>
<dbReference type="SUPFAM" id="SSF51556">
    <property type="entry name" value="Metallo-dependent hydrolases"/>
    <property type="match status" value="1"/>
</dbReference>
<sequence>MSKTTKTGASAGLDHVSAPRVPVPPRSCDCHVHIFDPARFPYVPQRTYTPGTATVQDLLAFERRLGIERVVLVQPSGYGTDNRCLVDALAQLGKDRARGVAVIDPQRTTAAELEALHSAGVRSIRLNLEVRGDHSADRARAAVKQALDVVSGPKWSIQIYADLKVIDGISDTLAEAKTPIVLDHFGGLRAEQGINQEGFSKLVTLARERNVYVKLSAPYRASKHPDYADLAPYVRALVDAAPQHLIWASDWPHTGSSSNRGGDLSQVEPFRVINDGQVLDLLAQWVPEARMRQEILAENAARLYGFA</sequence>
<dbReference type="Pfam" id="PF04909">
    <property type="entry name" value="Amidohydro_2"/>
    <property type="match status" value="1"/>
</dbReference>
<dbReference type="EMBL" id="JBBKZU010000007">
    <property type="protein sequence ID" value="MEJ8812843.1"/>
    <property type="molecule type" value="Genomic_DNA"/>
</dbReference>
<dbReference type="Gene3D" id="3.20.20.140">
    <property type="entry name" value="Metal-dependent hydrolases"/>
    <property type="match status" value="1"/>
</dbReference>
<feature type="domain" description="Amidohydrolase-related" evidence="1">
    <location>
        <begin position="28"/>
        <end position="306"/>
    </location>
</feature>
<comment type="caution">
    <text evidence="2">The sequence shown here is derived from an EMBL/GenBank/DDBJ whole genome shotgun (WGS) entry which is preliminary data.</text>
</comment>
<evidence type="ECO:0000313" key="3">
    <source>
        <dbReference type="Proteomes" id="UP001365846"/>
    </source>
</evidence>
<keyword evidence="3" id="KW-1185">Reference proteome</keyword>